<dbReference type="Proteomes" id="UP001165101">
    <property type="component" value="Unassembled WGS sequence"/>
</dbReference>
<dbReference type="EMBL" id="BSXV01000015">
    <property type="protein sequence ID" value="GME86893.1"/>
    <property type="molecule type" value="Genomic_DNA"/>
</dbReference>
<name>A0ACB5TEF1_CANBO</name>
<gene>
    <name evidence="1" type="ORF">Cboi01_000007300</name>
</gene>
<accession>A0ACB5TEF1</accession>
<keyword evidence="2" id="KW-1185">Reference proteome</keyword>
<evidence type="ECO:0000313" key="2">
    <source>
        <dbReference type="Proteomes" id="UP001165101"/>
    </source>
</evidence>
<protein>
    <submittedName>
        <fullName evidence="1">Unnamed protein product</fullName>
    </submittedName>
</protein>
<sequence>MPPRNQFNDTSDDEMNHSYTNSFEMEHVPRTYRSNRQSNFNNYEPTDGFPQDDTRLANANANANTNTLNTTYDYNRNNSSTSNINPFAINDDSSSVNVLSPFNQNNDSRLNYATSQERLQPSPAASPAHSPVRYRDNNISGVDMTSGHNNPPESYIHQQQHQQQQQQQQHQALRIPQLDHDDDMDSDRSSRDNPFGGYKFNDNDNDSDSYKFVPFPELNASYYPINTYKKIYDPFEDDRNYTDDDFSDDQRSKEGIPEQYAGGAQSVAPTDSVPMDDSVTQVLPNGNDSLPPIPGFLMPGQDYAMPPQQLPPLGEPLPHLTTPVAATSKNRHRRDSSDASSTGSGSTATTTTEDETDDDEESRSLRKRKVKLVNGNLVLDCPVSEILLQKYRTQLGDRDREFNFMRFQACTSEPSTFKQKNFSLRQLFFVEPRETEILIVITMYNESDVLLARTLRGVYKNIRYLCKQQNSSVWGDQAWKKIVVCIVSDGRRKINEKAKALLSTLGVFQEGFAKNKIKDDPVVSHIYEYTTKLCVSSIEGDVVELKGGEDVIPMQLVFCLKEKNQQKINSHSWAFEAFADILQPNVVVLLDVGTEPTAKSIHRLWQAFKDPRVAGACGEIKASLGNGKLLLNPLVAAQNFEYKISNILDKPMESVFGFVTVLPGAFSAYRFEALKGAPLDRYLKGEDLKKSNDGGIFNANMYLAEDRILCFELVAKRGHKYLLKYVNTAQAATDVPEELHDFISQRRRWLNGSFFAAIYSVFHFYRVWNTSHSLGRKILLHIEFLYQFLNLLVSWFSLGSYFLVFRILTVYLAEPDANFAPGNVLSVAFLWLYLASLVTTFVLAFGNKPKGTKKFYIVIVTFFAVLMVYMIFAAIYMAVKAIEDIYNEHKNDFTFSIIFTEARFRDLIVATSSTYLLYFIGSFMFLEPYHMFTSFIQYLLLSPAYINVLNIYAFCNIHDISWGTKGVSAATDLGIAKSAHDNDNELELLIPITRKQINTAYNKLYEKFTEKTVHTVTTISEEEKDTFYFALVRSMTVLTWMASNFIIVALVTETGGLYQFTPDDISGTTYLPNKRTTVFLTIILWLVAFMALFRFVGAVFYLIGRFLDFFRFKRRSRRSGVYV</sequence>
<evidence type="ECO:0000313" key="1">
    <source>
        <dbReference type="EMBL" id="GME86893.1"/>
    </source>
</evidence>
<proteinExistence type="predicted"/>
<comment type="caution">
    <text evidence="1">The sequence shown here is derived from an EMBL/GenBank/DDBJ whole genome shotgun (WGS) entry which is preliminary data.</text>
</comment>
<organism evidence="1 2">
    <name type="scientific">Candida boidinii</name>
    <name type="common">Yeast</name>
    <dbReference type="NCBI Taxonomy" id="5477"/>
    <lineage>
        <taxon>Eukaryota</taxon>
        <taxon>Fungi</taxon>
        <taxon>Dikarya</taxon>
        <taxon>Ascomycota</taxon>
        <taxon>Saccharomycotina</taxon>
        <taxon>Pichiomycetes</taxon>
        <taxon>Pichiales</taxon>
        <taxon>Pichiaceae</taxon>
        <taxon>Ogataea</taxon>
        <taxon>Ogataea/Candida clade</taxon>
    </lineage>
</organism>
<reference evidence="1" key="1">
    <citation type="submission" date="2023-04" db="EMBL/GenBank/DDBJ databases">
        <title>Candida boidinii NBRC 1967.</title>
        <authorList>
            <person name="Ichikawa N."/>
            <person name="Sato H."/>
            <person name="Tonouchi N."/>
        </authorList>
    </citation>
    <scope>NUCLEOTIDE SEQUENCE</scope>
    <source>
        <strain evidence="1">NBRC 1967</strain>
    </source>
</reference>